<evidence type="ECO:0000259" key="4">
    <source>
        <dbReference type="Pfam" id="PF01156"/>
    </source>
</evidence>
<dbReference type="PANTHER" id="PTHR12304:SF4">
    <property type="entry name" value="URIDINE NUCLEOSIDASE"/>
    <property type="match status" value="1"/>
</dbReference>
<dbReference type="SUPFAM" id="SSF53590">
    <property type="entry name" value="Nucleoside hydrolase"/>
    <property type="match status" value="1"/>
</dbReference>
<accession>A0A4U2YJX0</accession>
<gene>
    <name evidence="5" type="ORF">FC770_11615</name>
</gene>
<proteinExistence type="predicted"/>
<dbReference type="EMBL" id="SZPY01000003">
    <property type="protein sequence ID" value="TKI61438.1"/>
    <property type="molecule type" value="Genomic_DNA"/>
</dbReference>
<dbReference type="InterPro" id="IPR036452">
    <property type="entry name" value="Ribo_hydro-like"/>
</dbReference>
<feature type="compositionally biased region" description="Low complexity" evidence="3">
    <location>
        <begin position="68"/>
        <end position="83"/>
    </location>
</feature>
<dbReference type="GO" id="GO:0005829">
    <property type="term" value="C:cytosol"/>
    <property type="evidence" value="ECO:0007669"/>
    <property type="project" value="TreeGrafter"/>
</dbReference>
<dbReference type="InterPro" id="IPR023186">
    <property type="entry name" value="IUNH"/>
</dbReference>
<dbReference type="InterPro" id="IPR001910">
    <property type="entry name" value="Inosine/uridine_hydrolase_dom"/>
</dbReference>
<keyword evidence="1" id="KW-0378">Hydrolase</keyword>
<dbReference type="Gene3D" id="3.90.245.10">
    <property type="entry name" value="Ribonucleoside hydrolase-like"/>
    <property type="match status" value="1"/>
</dbReference>
<reference evidence="5 6" key="1">
    <citation type="submission" date="2019-04" db="EMBL/GenBank/DDBJ databases">
        <authorList>
            <person name="Dong K."/>
        </authorList>
    </citation>
    <scope>NUCLEOTIDE SEQUENCE [LARGE SCALE GENOMIC DNA]</scope>
    <source>
        <strain evidence="6">dk3543</strain>
    </source>
</reference>
<protein>
    <recommendedName>
        <fullName evidence="4">Inosine/uridine-preferring nucleoside hydrolase domain-containing protein</fullName>
    </recommendedName>
</protein>
<dbReference type="AlphaFoldDB" id="A0A4U2YJX0"/>
<dbReference type="GO" id="GO:0008477">
    <property type="term" value="F:purine nucleosidase activity"/>
    <property type="evidence" value="ECO:0007669"/>
    <property type="project" value="TreeGrafter"/>
</dbReference>
<feature type="region of interest" description="Disordered" evidence="3">
    <location>
        <begin position="68"/>
        <end position="104"/>
    </location>
</feature>
<dbReference type="Proteomes" id="UP000307808">
    <property type="component" value="Unassembled WGS sequence"/>
</dbReference>
<dbReference type="PANTHER" id="PTHR12304">
    <property type="entry name" value="INOSINE-URIDINE PREFERRING NUCLEOSIDE HYDROLASE"/>
    <property type="match status" value="1"/>
</dbReference>
<dbReference type="Pfam" id="PF01156">
    <property type="entry name" value="IU_nuc_hydro"/>
    <property type="match status" value="1"/>
</dbReference>
<comment type="caution">
    <text evidence="5">The sequence shown here is derived from an EMBL/GenBank/DDBJ whole genome shotgun (WGS) entry which is preliminary data.</text>
</comment>
<keyword evidence="6" id="KW-1185">Reference proteome</keyword>
<name>A0A4U2YJX0_9ACTN</name>
<evidence type="ECO:0000256" key="2">
    <source>
        <dbReference type="ARBA" id="ARBA00023295"/>
    </source>
</evidence>
<dbReference type="GO" id="GO:0006152">
    <property type="term" value="P:purine nucleoside catabolic process"/>
    <property type="evidence" value="ECO:0007669"/>
    <property type="project" value="TreeGrafter"/>
</dbReference>
<sequence>MAQPIRVLLDVDTGIDDALAILYATATARLEVAGVSAVVGNVSVHVGARNSATVLAAVGKPSVPVAAGAAVSTGGSGPRTGRTNHGPDGLGGVTPRPTSPVREPHSDALELFDALTSDGPVTVAACAPLTNVAQYASRGDVERIVLVGGELMVEHEPEFNVGQDAAAAVAVLEARLPTTVYPIDLFERVTVPPALVARLQSAPAPAAQLAGELLDVRRRHMLGDAGALVFLTHPEFFEVTRTRMAVVGRRLVPVGEAEAGFVVDVVTGADGPAVVEAFADAVQSSH</sequence>
<evidence type="ECO:0000313" key="5">
    <source>
        <dbReference type="EMBL" id="TKI61438.1"/>
    </source>
</evidence>
<organism evidence="5 6">
    <name type="scientific">Nocardioides jishulii</name>
    <dbReference type="NCBI Taxonomy" id="2575440"/>
    <lineage>
        <taxon>Bacteria</taxon>
        <taxon>Bacillati</taxon>
        <taxon>Actinomycetota</taxon>
        <taxon>Actinomycetes</taxon>
        <taxon>Propionibacteriales</taxon>
        <taxon>Nocardioidaceae</taxon>
        <taxon>Nocardioides</taxon>
    </lineage>
</organism>
<evidence type="ECO:0000313" key="6">
    <source>
        <dbReference type="Proteomes" id="UP000307808"/>
    </source>
</evidence>
<keyword evidence="2" id="KW-0326">Glycosidase</keyword>
<evidence type="ECO:0000256" key="3">
    <source>
        <dbReference type="SAM" id="MobiDB-lite"/>
    </source>
</evidence>
<dbReference type="RefSeq" id="WP_137066324.1">
    <property type="nucleotide sequence ID" value="NZ_CP040748.1"/>
</dbReference>
<dbReference type="OrthoDB" id="9797882at2"/>
<feature type="domain" description="Inosine/uridine-preferring nucleoside hydrolase" evidence="4">
    <location>
        <begin position="7"/>
        <end position="248"/>
    </location>
</feature>
<evidence type="ECO:0000256" key="1">
    <source>
        <dbReference type="ARBA" id="ARBA00022801"/>
    </source>
</evidence>